<feature type="region of interest" description="Disordered" evidence="2">
    <location>
        <begin position="126"/>
        <end position="380"/>
    </location>
</feature>
<evidence type="ECO:0000313" key="5">
    <source>
        <dbReference type="Proteomes" id="UP001370490"/>
    </source>
</evidence>
<keyword evidence="1" id="KW-0175">Coiled coil</keyword>
<feature type="compositionally biased region" description="Pro residues" evidence="2">
    <location>
        <begin position="266"/>
        <end position="277"/>
    </location>
</feature>
<evidence type="ECO:0008006" key="6">
    <source>
        <dbReference type="Google" id="ProtNLM"/>
    </source>
</evidence>
<evidence type="ECO:0000256" key="1">
    <source>
        <dbReference type="ARBA" id="ARBA00023054"/>
    </source>
</evidence>
<dbReference type="EMBL" id="JBAMMX010000010">
    <property type="protein sequence ID" value="KAK6932516.1"/>
    <property type="molecule type" value="Genomic_DNA"/>
</dbReference>
<organism evidence="4 5">
    <name type="scientific">Dillenia turbinata</name>
    <dbReference type="NCBI Taxonomy" id="194707"/>
    <lineage>
        <taxon>Eukaryota</taxon>
        <taxon>Viridiplantae</taxon>
        <taxon>Streptophyta</taxon>
        <taxon>Embryophyta</taxon>
        <taxon>Tracheophyta</taxon>
        <taxon>Spermatophyta</taxon>
        <taxon>Magnoliopsida</taxon>
        <taxon>eudicotyledons</taxon>
        <taxon>Gunneridae</taxon>
        <taxon>Pentapetalae</taxon>
        <taxon>Dilleniales</taxon>
        <taxon>Dilleniaceae</taxon>
        <taxon>Dillenia</taxon>
    </lineage>
</organism>
<feature type="chain" id="PRO_5042898091" description="Hydroxyproline-rich glycoprotein family protein" evidence="3">
    <location>
        <begin position="29"/>
        <end position="673"/>
    </location>
</feature>
<feature type="signal peptide" evidence="3">
    <location>
        <begin position="1"/>
        <end position="28"/>
    </location>
</feature>
<evidence type="ECO:0000256" key="3">
    <source>
        <dbReference type="SAM" id="SignalP"/>
    </source>
</evidence>
<feature type="region of interest" description="Disordered" evidence="2">
    <location>
        <begin position="76"/>
        <end position="97"/>
    </location>
</feature>
<sequence>MCIMEANEMLLLCKVVLVLGTLESTILAAKEMFEVSDDDDEDELTEESCTFNKILGSHTDSKSSCCNSPATPTSILHTTFSPSSPTTPGKRLNSPYSQPRLMPLRVKAVGKLNPIDLKRLSFYMSPSPQDFSPLSLRMEKEQKQEKEETMEEETLKTPRANSEEMATDKEEDESDQMLPFPNLEMTDEEEAEKLSPTQSELVQPDIPLNVVEAPIATPLPPSSSSPPPPPPTLPLTSPKTVQNLPPPPPFLPLKSPSMMLPNVTAPTPPPPPPPPKSPSVVLPNMAAPSPPSPPLKSPPMMFPNVATPPPPPPPSQSPPKLPNEEALPSPPSPPNMPGSRSAFPPPPPPPSKGSGTLPPPPLPPTKGGAPPPPPPGAGRTLRARATTKLKRSSHMGNMYRVLKGKLEGSALDGKTSGGKKSQIGAGAPAGGKQGMADALAEITKRSAYFQQIEEDFKNHAKAIMELKKEISTFQTKEMAELIKFQKHVESILEQLTDETQVLARFDDFPTKKLETLRMASSLYGKLNGIVKTLETWKIEAPLGQLLDRVERYFNKIKGELDTMERTKDEEAKKFQGHNIHFDFQILIKIKEAMVDVSSSCMELALKENREAKAAERRETGKKSDSQTKMTPKMLWRAFQLAFRVYTFAGGQDDRADRLTRELAQEIEAIPPQP</sequence>
<keyword evidence="5" id="KW-1185">Reference proteome</keyword>
<feature type="region of interest" description="Disordered" evidence="2">
    <location>
        <begin position="410"/>
        <end position="433"/>
    </location>
</feature>
<dbReference type="Proteomes" id="UP001370490">
    <property type="component" value="Unassembled WGS sequence"/>
</dbReference>
<proteinExistence type="predicted"/>
<reference evidence="4 5" key="1">
    <citation type="submission" date="2023-12" db="EMBL/GenBank/DDBJ databases">
        <title>A high-quality genome assembly for Dillenia turbinata (Dilleniales).</title>
        <authorList>
            <person name="Chanderbali A."/>
        </authorList>
    </citation>
    <scope>NUCLEOTIDE SEQUENCE [LARGE SCALE GENOMIC DNA]</scope>
    <source>
        <strain evidence="4">LSX21</strain>
        <tissue evidence="4">Leaf</tissue>
    </source>
</reference>
<feature type="compositionally biased region" description="Pro residues" evidence="2">
    <location>
        <begin position="343"/>
        <end position="376"/>
    </location>
</feature>
<dbReference type="PANTHER" id="PTHR31342:SF52">
    <property type="entry name" value="HYDROXYPROLINE-RICH GLYCOPROTEIN FAMILY PROTEIN"/>
    <property type="match status" value="1"/>
</dbReference>
<comment type="caution">
    <text evidence="4">The sequence shown here is derived from an EMBL/GenBank/DDBJ whole genome shotgun (WGS) entry which is preliminary data.</text>
</comment>
<feature type="compositionally biased region" description="Low complexity" evidence="2">
    <location>
        <begin position="78"/>
        <end position="88"/>
    </location>
</feature>
<feature type="compositionally biased region" description="Pro residues" evidence="2">
    <location>
        <begin position="217"/>
        <end position="233"/>
    </location>
</feature>
<feature type="compositionally biased region" description="Basic and acidic residues" evidence="2">
    <location>
        <begin position="137"/>
        <end position="147"/>
    </location>
</feature>
<feature type="compositionally biased region" description="Low complexity" evidence="2">
    <location>
        <begin position="278"/>
        <end position="287"/>
    </location>
</feature>
<dbReference type="AlphaFoldDB" id="A0AAN8VMV2"/>
<feature type="compositionally biased region" description="Low complexity" evidence="2">
    <location>
        <begin position="252"/>
        <end position="265"/>
    </location>
</feature>
<dbReference type="InterPro" id="IPR040265">
    <property type="entry name" value="CHUP1/IPGA1-like"/>
</dbReference>
<protein>
    <recommendedName>
        <fullName evidence="6">Hydroxyproline-rich glycoprotein family protein</fullName>
    </recommendedName>
</protein>
<keyword evidence="3" id="KW-0732">Signal</keyword>
<name>A0AAN8VMV2_9MAGN</name>
<evidence type="ECO:0000256" key="2">
    <source>
        <dbReference type="SAM" id="MobiDB-lite"/>
    </source>
</evidence>
<gene>
    <name evidence="4" type="ORF">RJ641_002140</name>
</gene>
<accession>A0AAN8VMV2</accession>
<dbReference type="PANTHER" id="PTHR31342">
    <property type="entry name" value="PROTEIN CHUP1, CHLOROPLASTIC"/>
    <property type="match status" value="1"/>
</dbReference>
<evidence type="ECO:0000313" key="4">
    <source>
        <dbReference type="EMBL" id="KAK6932516.1"/>
    </source>
</evidence>
<feature type="compositionally biased region" description="Pro residues" evidence="2">
    <location>
        <begin position="288"/>
        <end position="321"/>
    </location>
</feature>